<evidence type="ECO:0000313" key="10">
    <source>
        <dbReference type="Proteomes" id="UP000078358"/>
    </source>
</evidence>
<organism evidence="9 10">
    <name type="scientific">Bibersteinia trehalosi Y31</name>
    <dbReference type="NCBI Taxonomy" id="1261658"/>
    <lineage>
        <taxon>Bacteria</taxon>
        <taxon>Pseudomonadati</taxon>
        <taxon>Pseudomonadota</taxon>
        <taxon>Gammaproteobacteria</taxon>
        <taxon>Pasteurellales</taxon>
        <taxon>Pasteurellaceae</taxon>
        <taxon>Bibersteinia</taxon>
    </lineage>
</organism>
<dbReference type="InterPro" id="IPR005537">
    <property type="entry name" value="RAMP_III_fam"/>
</dbReference>
<comment type="similarity">
    <text evidence="2">Belongs to the CRISPR-associated Csm5 family.</text>
</comment>
<reference evidence="9 10" key="1">
    <citation type="submission" date="2014-01" db="EMBL/GenBank/DDBJ databases">
        <authorList>
            <person name="Zuccon D."/>
        </authorList>
    </citation>
    <scope>NUCLEOTIDE SEQUENCE [LARGE SCALE GENOMIC DNA]</scope>
    <source>
        <strain evidence="9 10">Y31</strain>
    </source>
</reference>
<evidence type="ECO:0000256" key="7">
    <source>
        <dbReference type="SAM" id="Coils"/>
    </source>
</evidence>
<proteinExistence type="inferred from homology"/>
<dbReference type="GO" id="GO:0051607">
    <property type="term" value="P:defense response to virus"/>
    <property type="evidence" value="ECO:0007669"/>
    <property type="project" value="UniProtKB-KW"/>
</dbReference>
<evidence type="ECO:0000256" key="3">
    <source>
        <dbReference type="ARBA" id="ARBA00016113"/>
    </source>
</evidence>
<dbReference type="PANTHER" id="PTHR38007:SF1">
    <property type="entry name" value="CRISPR SYSTEM CMS PROTEIN CSM5"/>
    <property type="match status" value="1"/>
</dbReference>
<dbReference type="Proteomes" id="UP000078358">
    <property type="component" value="Unassembled WGS sequence"/>
</dbReference>
<protein>
    <recommendedName>
        <fullName evidence="3">CRISPR system Cms protein Csm5</fullName>
    </recommendedName>
    <alternativeName>
        <fullName evidence="6">CRISPR type III A-associated protein Csm5</fullName>
    </alternativeName>
</protein>
<evidence type="ECO:0000256" key="4">
    <source>
        <dbReference type="ARBA" id="ARBA00022884"/>
    </source>
</evidence>
<evidence type="ECO:0000256" key="5">
    <source>
        <dbReference type="ARBA" id="ARBA00023118"/>
    </source>
</evidence>
<comment type="caution">
    <text evidence="9">The sequence shown here is derived from an EMBL/GenBank/DDBJ whole genome shotgun (WGS) entry which is preliminary data.</text>
</comment>
<dbReference type="RefSeq" id="WP_064318098.1">
    <property type="nucleotide sequence ID" value="NZ_JACI01000001.1"/>
</dbReference>
<evidence type="ECO:0000259" key="8">
    <source>
        <dbReference type="Pfam" id="PF03787"/>
    </source>
</evidence>
<feature type="domain" description="CRISPR type III-associated protein" evidence="8">
    <location>
        <begin position="12"/>
        <end position="282"/>
    </location>
</feature>
<dbReference type="PATRIC" id="fig|1261658.3.peg.488"/>
<dbReference type="InterPro" id="IPR010173">
    <property type="entry name" value="CRISPR-assoc_Csm5"/>
</dbReference>
<sequence>MTEFMKTHKVYLTPISPIHIGCGEDFEPTNYVIDEGVLYHFELSNLNLDKTKCQELLNKANSMDLLAIQRFFLANKALATTQSHYFADVSEGINQIYQQRIGKVAQRESNGKEVIAKLEIERTAYQPYFGLPFIPASSVKGALMTVFLDQKHQAKNNPKIRDPRKEAKKLTQEYIGEYQDSLGRYIKFGDFSPNENVQSKIYFAVNYKRKLDENGKPIIRITSQREAIYSGQYRAFCSDLVVGKVGKDLKERFRDISLTKTEIIRALNQFYLPIFKQELDKLIELGLVNLDWAESVLSLVSNCHIALIRLGKNGSDSKVYQGKGVAQIKIQKLNKNLERATTYWLAANNKKSTAGLLPFGWALLEFDPASENETLKQWCDKQPKSTFNKQVILQKQAELQAEKEQQRLMELEKAREAEEQAKQEQERLNSLSLNQKAVEEFIAKHERSEVKPFADSLVFREIQVLINQALAENWEKADRHYLFELSNPKEGILSLKVPNLKGSKKEKEFNKLRNKLVAE</sequence>
<accession>A0A179CZR0</accession>
<dbReference type="GO" id="GO:0003723">
    <property type="term" value="F:RNA binding"/>
    <property type="evidence" value="ECO:0007669"/>
    <property type="project" value="UniProtKB-KW"/>
</dbReference>
<evidence type="ECO:0000256" key="6">
    <source>
        <dbReference type="ARBA" id="ARBA00031720"/>
    </source>
</evidence>
<evidence type="ECO:0000256" key="2">
    <source>
        <dbReference type="ARBA" id="ARBA00006680"/>
    </source>
</evidence>
<dbReference type="AlphaFoldDB" id="A0A179CZR0"/>
<keyword evidence="4" id="KW-0694">RNA-binding</keyword>
<keyword evidence="5" id="KW-0051">Antiviral defense</keyword>
<name>A0A179CZR0_BIBTR</name>
<keyword evidence="7" id="KW-0175">Coiled coil</keyword>
<gene>
    <name evidence="9" type="ORF">F480_02420</name>
</gene>
<dbReference type="Pfam" id="PF03787">
    <property type="entry name" value="RAMPs"/>
    <property type="match status" value="1"/>
</dbReference>
<comment type="function">
    <text evidence="1">This subunit might be involved in maturation of a crRNA intermediate to its mature form.</text>
</comment>
<dbReference type="EMBL" id="JACI01000001">
    <property type="protein sequence ID" value="OAQ15409.1"/>
    <property type="molecule type" value="Genomic_DNA"/>
</dbReference>
<dbReference type="PANTHER" id="PTHR38007">
    <property type="entry name" value="CRISPR SYSTEM CMS PROTEIN CSM5"/>
    <property type="match status" value="1"/>
</dbReference>
<feature type="coiled-coil region" evidence="7">
    <location>
        <begin position="394"/>
        <end position="434"/>
    </location>
</feature>
<evidence type="ECO:0000256" key="1">
    <source>
        <dbReference type="ARBA" id="ARBA00003088"/>
    </source>
</evidence>
<evidence type="ECO:0000313" key="9">
    <source>
        <dbReference type="EMBL" id="OAQ15409.1"/>
    </source>
</evidence>